<organism evidence="1 2">
    <name type="scientific">Asticcacaulis machinosus</name>
    <dbReference type="NCBI Taxonomy" id="2984211"/>
    <lineage>
        <taxon>Bacteria</taxon>
        <taxon>Pseudomonadati</taxon>
        <taxon>Pseudomonadota</taxon>
        <taxon>Alphaproteobacteria</taxon>
        <taxon>Caulobacterales</taxon>
        <taxon>Caulobacteraceae</taxon>
        <taxon>Asticcacaulis</taxon>
    </lineage>
</organism>
<reference evidence="1 2" key="1">
    <citation type="submission" date="2023-01" db="EMBL/GenBank/DDBJ databases">
        <title>Novel species of the genus Asticcacaulis isolated from rivers.</title>
        <authorList>
            <person name="Lu H."/>
        </authorList>
    </citation>
    <scope>NUCLEOTIDE SEQUENCE [LARGE SCALE GENOMIC DNA]</scope>
    <source>
        <strain evidence="1 2">LKC15W</strain>
    </source>
</reference>
<evidence type="ECO:0008006" key="3">
    <source>
        <dbReference type="Google" id="ProtNLM"/>
    </source>
</evidence>
<evidence type="ECO:0000313" key="1">
    <source>
        <dbReference type="EMBL" id="MDC7675257.1"/>
    </source>
</evidence>
<dbReference type="Proteomes" id="UP001218579">
    <property type="component" value="Unassembled WGS sequence"/>
</dbReference>
<name>A0ABT5HG76_9CAUL</name>
<evidence type="ECO:0000313" key="2">
    <source>
        <dbReference type="Proteomes" id="UP001218579"/>
    </source>
</evidence>
<protein>
    <recommendedName>
        <fullName evidence="3">HEPN AbiU2-like domain-containing protein</fullName>
    </recommendedName>
</protein>
<sequence>MDFSISDHFEFVILKQLEEYDQAEQRLTDAVLSKDSDLINLARFDALRIGTNAIWHVHHFAEIVFTRINERGAKPSEAEAFRQEIEHDHCRCLRSGAAVNDISILADAADALKHSILRRTDRLVSSRDQVLATSSEYGIMSYKYGGVDEVVILCNDNTKRFLTTCLENVVAAWRDYLTKHGHIMADHGTDK</sequence>
<comment type="caution">
    <text evidence="1">The sequence shown here is derived from an EMBL/GenBank/DDBJ whole genome shotgun (WGS) entry which is preliminary data.</text>
</comment>
<gene>
    <name evidence="1" type="ORF">PQU98_03895</name>
</gene>
<keyword evidence="2" id="KW-1185">Reference proteome</keyword>
<dbReference type="RefSeq" id="WP_272743569.1">
    <property type="nucleotide sequence ID" value="NZ_JAQQKV010000001.1"/>
</dbReference>
<dbReference type="EMBL" id="JAQQKV010000001">
    <property type="protein sequence ID" value="MDC7675257.1"/>
    <property type="molecule type" value="Genomic_DNA"/>
</dbReference>
<accession>A0ABT5HG76</accession>
<proteinExistence type="predicted"/>